<keyword evidence="2 12" id="KW-0678">Repressor</keyword>
<feature type="active site" description="For autocatalytic cleavage activity" evidence="12">
    <location>
        <position position="150"/>
    </location>
</feature>
<reference evidence="17" key="2">
    <citation type="submission" date="2021-01" db="EMBL/GenBank/DDBJ databases">
        <authorList>
            <person name="Hahn C.R."/>
            <person name="Youssef N.H."/>
            <person name="Elshahed M."/>
        </authorList>
    </citation>
    <scope>NUCLEOTIDE SEQUENCE</scope>
    <source>
        <strain evidence="17">Zod_Metabat.24</strain>
    </source>
</reference>
<dbReference type="InterPro" id="IPR036388">
    <property type="entry name" value="WH-like_DNA-bd_sf"/>
</dbReference>
<dbReference type="GO" id="GO:0003677">
    <property type="term" value="F:DNA binding"/>
    <property type="evidence" value="ECO:0007669"/>
    <property type="project" value="UniProtKB-UniRule"/>
</dbReference>
<dbReference type="CDD" id="cd06529">
    <property type="entry name" value="S24_LexA-like"/>
    <property type="match status" value="1"/>
</dbReference>
<protein>
    <recommendedName>
        <fullName evidence="12">LexA repressor</fullName>
        <ecNumber evidence="12">3.4.21.88</ecNumber>
    </recommendedName>
</protein>
<gene>
    <name evidence="12 17" type="primary">lexA</name>
    <name evidence="17" type="ORF">JW984_10065</name>
</gene>
<dbReference type="PRINTS" id="PR00726">
    <property type="entry name" value="LEXASERPTASE"/>
</dbReference>
<comment type="similarity">
    <text evidence="1 12 13">Belongs to the peptidase S24 family.</text>
</comment>
<dbReference type="Pfam" id="PF01726">
    <property type="entry name" value="LexA_DNA_bind"/>
    <property type="match status" value="1"/>
</dbReference>
<comment type="catalytic activity">
    <reaction evidence="12">
        <text>Hydrolysis of Ala-|-Gly bond in repressor LexA.</text>
        <dbReference type="EC" id="3.4.21.88"/>
    </reaction>
</comment>
<dbReference type="GO" id="GO:0009432">
    <property type="term" value="P:SOS response"/>
    <property type="evidence" value="ECO:0007669"/>
    <property type="project" value="UniProtKB-UniRule"/>
</dbReference>
<accession>A0A9D8PPZ4</accession>
<dbReference type="GO" id="GO:0006260">
    <property type="term" value="P:DNA replication"/>
    <property type="evidence" value="ECO:0007669"/>
    <property type="project" value="UniProtKB-UniRule"/>
</dbReference>
<evidence type="ECO:0000256" key="10">
    <source>
        <dbReference type="ARBA" id="ARBA00023204"/>
    </source>
</evidence>
<dbReference type="SUPFAM" id="SSF46785">
    <property type="entry name" value="Winged helix' DNA-binding domain"/>
    <property type="match status" value="1"/>
</dbReference>
<evidence type="ECO:0000256" key="12">
    <source>
        <dbReference type="HAMAP-Rule" id="MF_00015"/>
    </source>
</evidence>
<dbReference type="GO" id="GO:0004252">
    <property type="term" value="F:serine-type endopeptidase activity"/>
    <property type="evidence" value="ECO:0007669"/>
    <property type="project" value="UniProtKB-UniRule"/>
</dbReference>
<evidence type="ECO:0000313" key="18">
    <source>
        <dbReference type="Proteomes" id="UP000809273"/>
    </source>
</evidence>
<organism evidence="17 18">
    <name type="scientific">Candidatus Zymogenus saltonus</name>
    <dbReference type="NCBI Taxonomy" id="2844893"/>
    <lineage>
        <taxon>Bacteria</taxon>
        <taxon>Deltaproteobacteria</taxon>
        <taxon>Candidatus Zymogenia</taxon>
        <taxon>Candidatus Zymogeniales</taxon>
        <taxon>Candidatus Zymogenaceae</taxon>
        <taxon>Candidatus Zymogenus</taxon>
    </lineage>
</organism>
<dbReference type="Proteomes" id="UP000809273">
    <property type="component" value="Unassembled WGS sequence"/>
</dbReference>
<proteinExistence type="inferred from homology"/>
<dbReference type="EMBL" id="JAFGIX010000052">
    <property type="protein sequence ID" value="MBN1573527.1"/>
    <property type="molecule type" value="Genomic_DNA"/>
</dbReference>
<sequence length="243" mass="26448">MTGSSTKNNPKGAGRLTDRQREALDIIRTFIDKEGYPPTVRELADTMGISGPKGAKEYMDILERKGYIERVHQSPRALKIVDLKPGDTGAASEGVEIEGATRPPLWLRDIPVIGRVAAGEPITAVENIEGYFSPDNRKDDLFMLRVRGESMIDVHIAPGDMVLVRPQQHAESGDIVVALLNGEATVKRYKMGSGRGPEGAGAMLFPENRDMKPIVVEGEDDFSIVGKVVGVVRDMEGDLVVPE</sequence>
<dbReference type="InterPro" id="IPR050077">
    <property type="entry name" value="LexA_repressor"/>
</dbReference>
<keyword evidence="3 12" id="KW-0235">DNA replication</keyword>
<evidence type="ECO:0000256" key="13">
    <source>
        <dbReference type="RuleBase" id="RU003991"/>
    </source>
</evidence>
<feature type="DNA-binding region" description="H-T-H motif" evidence="12">
    <location>
        <begin position="40"/>
        <end position="60"/>
    </location>
</feature>
<keyword evidence="7 12" id="KW-0805">Transcription regulation</keyword>
<feature type="region of interest" description="Disordered" evidence="14">
    <location>
        <begin position="1"/>
        <end position="20"/>
    </location>
</feature>
<evidence type="ECO:0000256" key="1">
    <source>
        <dbReference type="ARBA" id="ARBA00007484"/>
    </source>
</evidence>
<dbReference type="NCBIfam" id="TIGR00498">
    <property type="entry name" value="lexA"/>
    <property type="match status" value="1"/>
</dbReference>
<dbReference type="FunFam" id="2.10.109.10:FF:000001">
    <property type="entry name" value="LexA repressor"/>
    <property type="match status" value="1"/>
</dbReference>
<evidence type="ECO:0000256" key="5">
    <source>
        <dbReference type="ARBA" id="ARBA00022801"/>
    </source>
</evidence>
<evidence type="ECO:0000256" key="2">
    <source>
        <dbReference type="ARBA" id="ARBA00022491"/>
    </source>
</evidence>
<dbReference type="PANTHER" id="PTHR33516">
    <property type="entry name" value="LEXA REPRESSOR"/>
    <property type="match status" value="1"/>
</dbReference>
<comment type="caution">
    <text evidence="17">The sequence shown here is derived from an EMBL/GenBank/DDBJ whole genome shotgun (WGS) entry which is preliminary data.</text>
</comment>
<evidence type="ECO:0000259" key="16">
    <source>
        <dbReference type="Pfam" id="PF01726"/>
    </source>
</evidence>
<evidence type="ECO:0000256" key="11">
    <source>
        <dbReference type="ARBA" id="ARBA00023236"/>
    </source>
</evidence>
<dbReference type="HAMAP" id="MF_00015">
    <property type="entry name" value="LexA"/>
    <property type="match status" value="1"/>
</dbReference>
<evidence type="ECO:0000256" key="8">
    <source>
        <dbReference type="ARBA" id="ARBA00023125"/>
    </source>
</evidence>
<dbReference type="EC" id="3.4.21.88" evidence="12"/>
<feature type="site" description="Cleavage; by autolysis" evidence="12">
    <location>
        <begin position="118"/>
        <end position="119"/>
    </location>
</feature>
<dbReference type="InterPro" id="IPR006200">
    <property type="entry name" value="LexA"/>
</dbReference>
<dbReference type="InterPro" id="IPR006199">
    <property type="entry name" value="LexA_DNA-bd_dom"/>
</dbReference>
<evidence type="ECO:0000256" key="4">
    <source>
        <dbReference type="ARBA" id="ARBA00022763"/>
    </source>
</evidence>
<dbReference type="InterPro" id="IPR015927">
    <property type="entry name" value="Peptidase_S24_S26A/B/C"/>
</dbReference>
<comment type="function">
    <text evidence="12">Represses a number of genes involved in the response to DNA damage (SOS response), including recA and lexA. In the presence of single-stranded DNA, RecA interacts with LexA causing an autocatalytic cleavage which disrupts the DNA-binding part of LexA, leading to derepression of the SOS regulon and eventually DNA repair.</text>
</comment>
<evidence type="ECO:0000256" key="7">
    <source>
        <dbReference type="ARBA" id="ARBA00023015"/>
    </source>
</evidence>
<dbReference type="GO" id="GO:0006281">
    <property type="term" value="P:DNA repair"/>
    <property type="evidence" value="ECO:0007669"/>
    <property type="project" value="UniProtKB-UniRule"/>
</dbReference>
<comment type="subunit">
    <text evidence="12">Homodimer.</text>
</comment>
<keyword evidence="9 12" id="KW-0804">Transcription</keyword>
<dbReference type="InterPro" id="IPR006197">
    <property type="entry name" value="Peptidase_S24_LexA"/>
</dbReference>
<evidence type="ECO:0000256" key="9">
    <source>
        <dbReference type="ARBA" id="ARBA00023163"/>
    </source>
</evidence>
<evidence type="ECO:0000256" key="6">
    <source>
        <dbReference type="ARBA" id="ARBA00022813"/>
    </source>
</evidence>
<dbReference type="Gene3D" id="2.10.109.10">
    <property type="entry name" value="Umud Fragment, subunit A"/>
    <property type="match status" value="1"/>
</dbReference>
<dbReference type="Pfam" id="PF00717">
    <property type="entry name" value="Peptidase_S24"/>
    <property type="match status" value="1"/>
</dbReference>
<feature type="domain" description="LexA repressor DNA-binding" evidence="16">
    <location>
        <begin position="15"/>
        <end position="77"/>
    </location>
</feature>
<feature type="active site" description="For autocatalytic cleavage activity" evidence="12">
    <location>
        <position position="187"/>
    </location>
</feature>
<dbReference type="Gene3D" id="1.10.10.10">
    <property type="entry name" value="Winged helix-like DNA-binding domain superfamily/Winged helix DNA-binding domain"/>
    <property type="match status" value="1"/>
</dbReference>
<dbReference type="InterPro" id="IPR036286">
    <property type="entry name" value="LexA/Signal_pep-like_sf"/>
</dbReference>
<evidence type="ECO:0000256" key="14">
    <source>
        <dbReference type="SAM" id="MobiDB-lite"/>
    </source>
</evidence>
<keyword evidence="4 12" id="KW-0227">DNA damage</keyword>
<dbReference type="InterPro" id="IPR036390">
    <property type="entry name" value="WH_DNA-bd_sf"/>
</dbReference>
<keyword evidence="6 12" id="KW-0068">Autocatalytic cleavage</keyword>
<dbReference type="AlphaFoldDB" id="A0A9D8PPZ4"/>
<feature type="domain" description="Peptidase S24/S26A/S26B/S26C" evidence="15">
    <location>
        <begin position="111"/>
        <end position="229"/>
    </location>
</feature>
<dbReference type="PANTHER" id="PTHR33516:SF2">
    <property type="entry name" value="LEXA REPRESSOR-RELATED"/>
    <property type="match status" value="1"/>
</dbReference>
<dbReference type="GO" id="GO:0045892">
    <property type="term" value="P:negative regulation of DNA-templated transcription"/>
    <property type="evidence" value="ECO:0007669"/>
    <property type="project" value="UniProtKB-UniRule"/>
</dbReference>
<reference evidence="17" key="1">
    <citation type="journal article" date="2021" name="Environ. Microbiol.">
        <title>Genomic characterization of three novel Desulfobacterota classes expand the metabolic and phylogenetic diversity of the phylum.</title>
        <authorList>
            <person name="Murphy C.L."/>
            <person name="Biggerstaff J."/>
            <person name="Eichhorn A."/>
            <person name="Ewing E."/>
            <person name="Shahan R."/>
            <person name="Soriano D."/>
            <person name="Stewart S."/>
            <person name="VanMol K."/>
            <person name="Walker R."/>
            <person name="Walters P."/>
            <person name="Elshahed M.S."/>
            <person name="Youssef N.H."/>
        </authorList>
    </citation>
    <scope>NUCLEOTIDE SEQUENCE</scope>
    <source>
        <strain evidence="17">Zod_Metabat.24</strain>
    </source>
</reference>
<keyword evidence="11 12" id="KW-0742">SOS response</keyword>
<keyword evidence="10 12" id="KW-0234">DNA repair</keyword>
<keyword evidence="8 12" id="KW-0238">DNA-binding</keyword>
<evidence type="ECO:0000313" key="17">
    <source>
        <dbReference type="EMBL" id="MBN1573527.1"/>
    </source>
</evidence>
<evidence type="ECO:0000256" key="3">
    <source>
        <dbReference type="ARBA" id="ARBA00022705"/>
    </source>
</evidence>
<name>A0A9D8PPZ4_9DELT</name>
<keyword evidence="5 12" id="KW-0378">Hydrolase</keyword>
<dbReference type="SUPFAM" id="SSF51306">
    <property type="entry name" value="LexA/Signal peptidase"/>
    <property type="match status" value="1"/>
</dbReference>
<evidence type="ECO:0000259" key="15">
    <source>
        <dbReference type="Pfam" id="PF00717"/>
    </source>
</evidence>
<dbReference type="GO" id="GO:0006508">
    <property type="term" value="P:proteolysis"/>
    <property type="evidence" value="ECO:0007669"/>
    <property type="project" value="InterPro"/>
</dbReference>
<dbReference type="InterPro" id="IPR039418">
    <property type="entry name" value="LexA-like"/>
</dbReference>